<protein>
    <submittedName>
        <fullName evidence="2">Dihydrofolate reductase family protein</fullName>
    </submittedName>
</protein>
<name>A0AB39L7B6_9MICC</name>
<dbReference type="SUPFAM" id="SSF53597">
    <property type="entry name" value="Dihydrofolate reductase-like"/>
    <property type="match status" value="1"/>
</dbReference>
<dbReference type="RefSeq" id="WP_307956499.1">
    <property type="nucleotide sequence ID" value="NZ_CP163302.1"/>
</dbReference>
<dbReference type="GO" id="GO:0008703">
    <property type="term" value="F:5-amino-6-(5-phosphoribosylamino)uracil reductase activity"/>
    <property type="evidence" value="ECO:0007669"/>
    <property type="project" value="InterPro"/>
</dbReference>
<organism evidence="2">
    <name type="scientific">Sinomonas puerhi</name>
    <dbReference type="NCBI Taxonomy" id="3238584"/>
    <lineage>
        <taxon>Bacteria</taxon>
        <taxon>Bacillati</taxon>
        <taxon>Actinomycetota</taxon>
        <taxon>Actinomycetes</taxon>
        <taxon>Micrococcales</taxon>
        <taxon>Micrococcaceae</taxon>
        <taxon>Sinomonas</taxon>
    </lineage>
</organism>
<dbReference type="KEGG" id="spue:AB5L97_08960"/>
<dbReference type="EMBL" id="CP163302">
    <property type="protein sequence ID" value="XDP47086.1"/>
    <property type="molecule type" value="Genomic_DNA"/>
</dbReference>
<dbReference type="InterPro" id="IPR050765">
    <property type="entry name" value="Riboflavin_Biosynth_HTPR"/>
</dbReference>
<dbReference type="InterPro" id="IPR024072">
    <property type="entry name" value="DHFR-like_dom_sf"/>
</dbReference>
<proteinExistence type="predicted"/>
<reference evidence="2" key="1">
    <citation type="submission" date="2024-07" db="EMBL/GenBank/DDBJ databases">
        <authorList>
            <person name="fu j."/>
        </authorList>
    </citation>
    <scope>NUCLEOTIDE SEQUENCE</scope>
    <source>
        <strain evidence="2">P10A9</strain>
    </source>
</reference>
<dbReference type="InterPro" id="IPR002734">
    <property type="entry name" value="RibDG_C"/>
</dbReference>
<dbReference type="PANTHER" id="PTHR38011">
    <property type="entry name" value="DIHYDROFOLATE REDUCTASE FAMILY PROTEIN (AFU_ORTHOLOGUE AFUA_8G06820)"/>
    <property type="match status" value="1"/>
</dbReference>
<dbReference type="PANTHER" id="PTHR38011:SF11">
    <property type="entry name" value="2,5-DIAMINO-6-RIBOSYLAMINO-4(3H)-PYRIMIDINONE 5'-PHOSPHATE REDUCTASE"/>
    <property type="match status" value="1"/>
</dbReference>
<gene>
    <name evidence="2" type="ORF">AB5L97_08960</name>
</gene>
<evidence type="ECO:0000313" key="2">
    <source>
        <dbReference type="EMBL" id="XDP47086.1"/>
    </source>
</evidence>
<sequence length="187" mass="19764">MSDFVYFVGSSLDGYIAQDNGGLDWLTAFDSVEGLGASYKAFEAGVGCIAMGGGTYEWIRAHVPGQWPYKVPCWVFTHHELGVDDGADVVLVRGDVDTFAEELRRDAGEKDVYIAGGGSLAGQFLAAGLIDRIVLTIVPVALGGGVPVLGGNPLGVPSEFTLEGLTERDGTVELRYRRSMPPPAPGD</sequence>
<evidence type="ECO:0000259" key="1">
    <source>
        <dbReference type="Pfam" id="PF01872"/>
    </source>
</evidence>
<accession>A0AB39L7B6</accession>
<feature type="domain" description="Bacterial bifunctional deaminase-reductase C-terminal" evidence="1">
    <location>
        <begin position="9"/>
        <end position="155"/>
    </location>
</feature>
<dbReference type="Pfam" id="PF01872">
    <property type="entry name" value="RibD_C"/>
    <property type="match status" value="1"/>
</dbReference>
<dbReference type="Gene3D" id="3.40.430.10">
    <property type="entry name" value="Dihydrofolate Reductase, subunit A"/>
    <property type="match status" value="1"/>
</dbReference>
<dbReference type="AlphaFoldDB" id="A0AB39L7B6"/>
<dbReference type="GO" id="GO:0009231">
    <property type="term" value="P:riboflavin biosynthetic process"/>
    <property type="evidence" value="ECO:0007669"/>
    <property type="project" value="InterPro"/>
</dbReference>